<feature type="domain" description="Integrase catalytic" evidence="2">
    <location>
        <begin position="365"/>
        <end position="521"/>
    </location>
</feature>
<sequence>MSEDKHFIHYHCDNDGSKWAEEDDISYLTPQKDPEYNTKYGRKSRRSKPDNRMAKKQGAKGRNHRYVWNKEEFDSVDPQTTDYLLGLSFRIQPYMQYEVDRDTSSNGEPSITEMNYNQYQSDSETDSNIQSLSSRSLLSDGFLEDNEIVGLTEFDLQNVGDVNSPDNTANFETRNKCVISRGKVQLHLPHNHDVLICSETFEHLDDIKEIFKRFRDAGLKLGQKNAICNVELTHNDSLNDPYDADTDESDSYVHNRKKKFGRNNQNVEQLANTLRDFQVGANTSNIKKLQRKDSDLRKIIAYLEDDVLPDSQKESRRILLESCDFILVDDVLYHRRKAKSERTKSMSEFQLVIPKQLISQILKIAHDSPLGGHSGIQNTLDSVRERYYFARMAVDAFSNFLFAVPLRNNDAISVSQAIFNFFCNFGVCSTVISDQGSEFIGKCTMEVCKMLNVEQEFTPSMMHHCLGRCERTHRTLAERLTPYVLDNKQWEEMLPGIVFSINSCVNSGSKYSAFEIVYGKRPNFPLSPSYIVDFKDIPKDVKTYVENLNARLNIIREHVKLNTLVAQRKMVETENKNAHELDLTVGDNVYLSREPVGQGRKFQHIYDGPFTVTCLPSAHLVILRDPTGKRNFRRPVHINRLKLAHIRVPLPAPYFNQQTDESENTSSKSDNSSSSVDRDTSENSKSISTNVTTESEALDTDVVSQHDTTNLNRPRRNIQKPVRYRDDNYIDPDKIVDSCENNQLKVKRILAKRKDGANFVYLIQKVGEPAQNAIWLPLSKLPPKAQTLLLSRPPPLIQYEPATTALHDSNVKYDLATTTLHALDVRHEPATTALHAPYVRYDPATPALHALDVRHEPATTSLHALDVRREPATLALHDSNVKYDPATTTLHALDVRHDPVTTMLHAPHVTRKPATTASHDSNVKYDPATTTLPTTTLHALDVRHDPATTTLHALDVRHGPATTTLHALDVRREPATTALHDSNVKYDPATTILHALDVRHDPATTTLHALDVRHEPATTTLHALDVRHDPATTTLHALDVRHEPATTALHDLDVRHEQVTTALHAPDL</sequence>
<dbReference type="InterPro" id="IPR001584">
    <property type="entry name" value="Integrase_cat-core"/>
</dbReference>
<dbReference type="InterPro" id="IPR012337">
    <property type="entry name" value="RNaseH-like_sf"/>
</dbReference>
<keyword evidence="4" id="KW-1185">Reference proteome</keyword>
<dbReference type="GO" id="GO:0003676">
    <property type="term" value="F:nucleic acid binding"/>
    <property type="evidence" value="ECO:0007669"/>
    <property type="project" value="InterPro"/>
</dbReference>
<dbReference type="Gene3D" id="3.40.720.10">
    <property type="entry name" value="Alkaline Phosphatase, subunit A"/>
    <property type="match status" value="1"/>
</dbReference>
<dbReference type="PANTHER" id="PTHR37984:SF5">
    <property type="entry name" value="PROTEIN NYNRIN-LIKE"/>
    <property type="match status" value="1"/>
</dbReference>
<gene>
    <name evidence="3" type="ORF">MEDL_55443</name>
</gene>
<proteinExistence type="predicted"/>
<dbReference type="OrthoDB" id="6176824at2759"/>
<dbReference type="Gene3D" id="3.30.420.10">
    <property type="entry name" value="Ribonuclease H-like superfamily/Ribonuclease H"/>
    <property type="match status" value="1"/>
</dbReference>
<name>A0A8S3ULX5_MYTED</name>
<evidence type="ECO:0000313" key="4">
    <source>
        <dbReference type="Proteomes" id="UP000683360"/>
    </source>
</evidence>
<accession>A0A8S3ULX5</accession>
<comment type="caution">
    <text evidence="3">The sequence shown here is derived from an EMBL/GenBank/DDBJ whole genome shotgun (WGS) entry which is preliminary data.</text>
</comment>
<organism evidence="3 4">
    <name type="scientific">Mytilus edulis</name>
    <name type="common">Blue mussel</name>
    <dbReference type="NCBI Taxonomy" id="6550"/>
    <lineage>
        <taxon>Eukaryota</taxon>
        <taxon>Metazoa</taxon>
        <taxon>Spiralia</taxon>
        <taxon>Lophotrochozoa</taxon>
        <taxon>Mollusca</taxon>
        <taxon>Bivalvia</taxon>
        <taxon>Autobranchia</taxon>
        <taxon>Pteriomorphia</taxon>
        <taxon>Mytilida</taxon>
        <taxon>Mytiloidea</taxon>
        <taxon>Mytilidae</taxon>
        <taxon>Mytilinae</taxon>
        <taxon>Mytilus</taxon>
    </lineage>
</organism>
<dbReference type="InterPro" id="IPR017850">
    <property type="entry name" value="Alkaline_phosphatase_core_sf"/>
</dbReference>
<evidence type="ECO:0000259" key="2">
    <source>
        <dbReference type="PROSITE" id="PS50994"/>
    </source>
</evidence>
<feature type="region of interest" description="Disordered" evidence="1">
    <location>
        <begin position="15"/>
        <end position="62"/>
    </location>
</feature>
<dbReference type="InterPro" id="IPR041588">
    <property type="entry name" value="Integrase_H2C2"/>
</dbReference>
<dbReference type="SUPFAM" id="SSF53649">
    <property type="entry name" value="Alkaline phosphatase-like"/>
    <property type="match status" value="1"/>
</dbReference>
<dbReference type="Proteomes" id="UP000683360">
    <property type="component" value="Unassembled WGS sequence"/>
</dbReference>
<feature type="compositionally biased region" description="Low complexity" evidence="1">
    <location>
        <begin position="664"/>
        <end position="675"/>
    </location>
</feature>
<dbReference type="Pfam" id="PF17921">
    <property type="entry name" value="Integrase_H2C2"/>
    <property type="match status" value="1"/>
</dbReference>
<evidence type="ECO:0000256" key="1">
    <source>
        <dbReference type="SAM" id="MobiDB-lite"/>
    </source>
</evidence>
<dbReference type="SUPFAM" id="SSF53098">
    <property type="entry name" value="Ribonuclease H-like"/>
    <property type="match status" value="1"/>
</dbReference>
<feature type="compositionally biased region" description="Polar residues" evidence="1">
    <location>
        <begin position="702"/>
        <end position="712"/>
    </location>
</feature>
<dbReference type="InterPro" id="IPR036397">
    <property type="entry name" value="RNaseH_sf"/>
</dbReference>
<feature type="compositionally biased region" description="Polar residues" evidence="1">
    <location>
        <begin position="685"/>
        <end position="695"/>
    </location>
</feature>
<dbReference type="EMBL" id="CAJPWZ010002699">
    <property type="protein sequence ID" value="CAG2243306.1"/>
    <property type="molecule type" value="Genomic_DNA"/>
</dbReference>
<reference evidence="3" key="1">
    <citation type="submission" date="2021-03" db="EMBL/GenBank/DDBJ databases">
        <authorList>
            <person name="Bekaert M."/>
        </authorList>
    </citation>
    <scope>NUCLEOTIDE SEQUENCE</scope>
</reference>
<dbReference type="PANTHER" id="PTHR37984">
    <property type="entry name" value="PROTEIN CBG26694"/>
    <property type="match status" value="1"/>
</dbReference>
<dbReference type="FunFam" id="1.10.340.70:FF:000001">
    <property type="entry name" value="Retrovirus-related Pol polyprotein from transposon gypsy-like Protein"/>
    <property type="match status" value="1"/>
</dbReference>
<dbReference type="AlphaFoldDB" id="A0A8S3ULX5"/>
<dbReference type="InterPro" id="IPR050951">
    <property type="entry name" value="Retrovirus_Pol_polyprotein"/>
</dbReference>
<dbReference type="PROSITE" id="PS50994">
    <property type="entry name" value="INTEGRASE"/>
    <property type="match status" value="1"/>
</dbReference>
<protein>
    <recommendedName>
        <fullName evidence="2">Integrase catalytic domain-containing protein</fullName>
    </recommendedName>
</protein>
<evidence type="ECO:0000313" key="3">
    <source>
        <dbReference type="EMBL" id="CAG2243306.1"/>
    </source>
</evidence>
<feature type="region of interest" description="Disordered" evidence="1">
    <location>
        <begin position="655"/>
        <end position="724"/>
    </location>
</feature>
<dbReference type="GO" id="GO:0015074">
    <property type="term" value="P:DNA integration"/>
    <property type="evidence" value="ECO:0007669"/>
    <property type="project" value="InterPro"/>
</dbReference>